<evidence type="ECO:0000313" key="2">
    <source>
        <dbReference type="EMBL" id="SSA35394.1"/>
    </source>
</evidence>
<evidence type="ECO:0008006" key="4">
    <source>
        <dbReference type="Google" id="ProtNLM"/>
    </source>
</evidence>
<evidence type="ECO:0000313" key="3">
    <source>
        <dbReference type="Proteomes" id="UP000250028"/>
    </source>
</evidence>
<feature type="transmembrane region" description="Helical" evidence="1">
    <location>
        <begin position="61"/>
        <end position="80"/>
    </location>
</feature>
<dbReference type="EMBL" id="UESZ01000001">
    <property type="protein sequence ID" value="SSA35394.1"/>
    <property type="molecule type" value="Genomic_DNA"/>
</dbReference>
<keyword evidence="1" id="KW-0812">Transmembrane</keyword>
<dbReference type="Pfam" id="PF10825">
    <property type="entry name" value="DUF2752"/>
    <property type="match status" value="1"/>
</dbReference>
<evidence type="ECO:0000256" key="1">
    <source>
        <dbReference type="SAM" id="Phobius"/>
    </source>
</evidence>
<reference evidence="3" key="1">
    <citation type="submission" date="2016-10" db="EMBL/GenBank/DDBJ databases">
        <authorList>
            <person name="Varghese N."/>
            <person name="Submissions S."/>
        </authorList>
    </citation>
    <scope>NUCLEOTIDE SEQUENCE [LARGE SCALE GENOMIC DNA]</scope>
    <source>
        <strain evidence="3">DSM 22951</strain>
    </source>
</reference>
<keyword evidence="1" id="KW-1133">Transmembrane helix</keyword>
<name>A0A2Y8ZTS5_9MICO</name>
<dbReference type="AlphaFoldDB" id="A0A2Y8ZTS5"/>
<keyword evidence="3" id="KW-1185">Reference proteome</keyword>
<dbReference type="InterPro" id="IPR021215">
    <property type="entry name" value="DUF2752"/>
</dbReference>
<feature type="transmembrane region" description="Helical" evidence="1">
    <location>
        <begin position="157"/>
        <end position="175"/>
    </location>
</feature>
<organism evidence="2 3">
    <name type="scientific">Branchiibius hedensis</name>
    <dbReference type="NCBI Taxonomy" id="672460"/>
    <lineage>
        <taxon>Bacteria</taxon>
        <taxon>Bacillati</taxon>
        <taxon>Actinomycetota</taxon>
        <taxon>Actinomycetes</taxon>
        <taxon>Micrococcales</taxon>
        <taxon>Dermacoccaceae</taxon>
        <taxon>Branchiibius</taxon>
    </lineage>
</organism>
<sequence length="187" mass="20538">MLSLVGWVKAQALINVARTCLKSRCAAGRYLLSSRASAQYRWRVDGTVRQAPTRPRDVRRWAAPALTATLGLGGLALLHLRTPGAHSFYPPCPLLRLTGLYCPFCGGLRATADLTHGDVAGAFARNPIVPPLLLVAVVAWGRWAWSRVTGRHWRPALGARTTYWVLGFLVVFMIARNVPGWTWLSPA</sequence>
<proteinExistence type="predicted"/>
<accession>A0A2Y8ZTS5</accession>
<gene>
    <name evidence="2" type="ORF">SAMN04489750_2749</name>
</gene>
<keyword evidence="1" id="KW-0472">Membrane</keyword>
<dbReference type="Proteomes" id="UP000250028">
    <property type="component" value="Unassembled WGS sequence"/>
</dbReference>
<protein>
    <recommendedName>
        <fullName evidence="4">DUF2752 domain-containing protein</fullName>
    </recommendedName>
</protein>
<feature type="transmembrane region" description="Helical" evidence="1">
    <location>
        <begin position="128"/>
        <end position="145"/>
    </location>
</feature>